<dbReference type="InterPro" id="IPR019109">
    <property type="entry name" value="MamF_MmsF"/>
</dbReference>
<reference evidence="6 7" key="1">
    <citation type="journal article" date="2012" name="J. Bacteriol.">
        <title>Genome Sequence of Galbibacter marinum Type Strain ck-I2-15.</title>
        <authorList>
            <person name="Lai Q."/>
            <person name="Li C."/>
            <person name="Shao Z."/>
        </authorList>
    </citation>
    <scope>NUCLEOTIDE SEQUENCE [LARGE SCALE GENOMIC DNA]</scope>
    <source>
        <strain evidence="7">ck-I2-15</strain>
    </source>
</reference>
<feature type="transmembrane region" description="Helical" evidence="5">
    <location>
        <begin position="119"/>
        <end position="152"/>
    </location>
</feature>
<evidence type="ECO:0008006" key="8">
    <source>
        <dbReference type="Google" id="ProtNLM"/>
    </source>
</evidence>
<comment type="subcellular location">
    <subcellularLocation>
        <location evidence="1">Membrane</location>
        <topology evidence="1">Multi-pass membrane protein</topology>
    </subcellularLocation>
</comment>
<keyword evidence="7" id="KW-1185">Reference proteome</keyword>
<gene>
    <name evidence="6" type="ORF">I215_04550</name>
</gene>
<organism evidence="6 7">
    <name type="scientific">Galbibacter marinus</name>
    <dbReference type="NCBI Taxonomy" id="555500"/>
    <lineage>
        <taxon>Bacteria</taxon>
        <taxon>Pseudomonadati</taxon>
        <taxon>Bacteroidota</taxon>
        <taxon>Flavobacteriia</taxon>
        <taxon>Flavobacteriales</taxon>
        <taxon>Flavobacteriaceae</taxon>
        <taxon>Galbibacter</taxon>
    </lineage>
</organism>
<sequence>MYWIFQVKNHQSNNMENTISKHHRNMAAFIHLSTFTKYIFPFGNFIFPMLLWFLNKEKHPFVDNNGKQALNFQISLLLYGFILGIIIIPVVLMAGWEFAELTNFWQYNGHNLDLNLSSIPSLGINIAILGIIVVLGVVLALVDILCTILATLRSNEGIEYKYPLSISFLK</sequence>
<evidence type="ECO:0000256" key="3">
    <source>
        <dbReference type="ARBA" id="ARBA00022989"/>
    </source>
</evidence>
<evidence type="ECO:0000313" key="7">
    <source>
        <dbReference type="Proteomes" id="UP000007364"/>
    </source>
</evidence>
<dbReference type="eggNOG" id="COG3296">
    <property type="taxonomic scope" value="Bacteria"/>
</dbReference>
<evidence type="ECO:0000313" key="6">
    <source>
        <dbReference type="EMBL" id="EKF56187.1"/>
    </source>
</evidence>
<accession>K2QMX8</accession>
<dbReference type="STRING" id="555500.I215_04550"/>
<dbReference type="Proteomes" id="UP000007364">
    <property type="component" value="Unassembled WGS sequence"/>
</dbReference>
<protein>
    <recommendedName>
        <fullName evidence="8">DUF4870 domain-containing protein</fullName>
    </recommendedName>
</protein>
<dbReference type="PATRIC" id="fig|555500.3.peg.942"/>
<keyword evidence="4 5" id="KW-0472">Membrane</keyword>
<evidence type="ECO:0000256" key="1">
    <source>
        <dbReference type="ARBA" id="ARBA00004141"/>
    </source>
</evidence>
<proteinExistence type="predicted"/>
<feature type="transmembrane region" description="Helical" evidence="5">
    <location>
        <begin position="76"/>
        <end position="99"/>
    </location>
</feature>
<keyword evidence="2 5" id="KW-0812">Transmembrane</keyword>
<feature type="transmembrane region" description="Helical" evidence="5">
    <location>
        <begin position="38"/>
        <end position="55"/>
    </location>
</feature>
<keyword evidence="3 5" id="KW-1133">Transmembrane helix</keyword>
<dbReference type="AlphaFoldDB" id="K2QMX8"/>
<dbReference type="Pfam" id="PF09685">
    <property type="entry name" value="MamF_MmsF"/>
    <property type="match status" value="1"/>
</dbReference>
<evidence type="ECO:0000256" key="4">
    <source>
        <dbReference type="ARBA" id="ARBA00023136"/>
    </source>
</evidence>
<name>K2QMX8_9FLAO</name>
<comment type="caution">
    <text evidence="6">The sequence shown here is derived from an EMBL/GenBank/DDBJ whole genome shotgun (WGS) entry which is preliminary data.</text>
</comment>
<evidence type="ECO:0000256" key="2">
    <source>
        <dbReference type="ARBA" id="ARBA00022692"/>
    </source>
</evidence>
<evidence type="ECO:0000256" key="5">
    <source>
        <dbReference type="SAM" id="Phobius"/>
    </source>
</evidence>
<dbReference type="EMBL" id="AMSG01000003">
    <property type="protein sequence ID" value="EKF56187.1"/>
    <property type="molecule type" value="Genomic_DNA"/>
</dbReference>